<dbReference type="Gramene" id="TuG1812G0200001135.01.T01">
    <property type="protein sequence ID" value="TuG1812G0200001135.01.T01"/>
    <property type="gene ID" value="TuG1812G0200001135.01"/>
</dbReference>
<reference evidence="1" key="2">
    <citation type="submission" date="2018-03" db="EMBL/GenBank/DDBJ databases">
        <title>The Triticum urartu genome reveals the dynamic nature of wheat genome evolution.</title>
        <authorList>
            <person name="Ling H."/>
            <person name="Ma B."/>
            <person name="Shi X."/>
            <person name="Liu H."/>
            <person name="Dong L."/>
            <person name="Sun H."/>
            <person name="Cao Y."/>
            <person name="Gao Q."/>
            <person name="Zheng S."/>
            <person name="Li Y."/>
            <person name="Yu Y."/>
            <person name="Du H."/>
            <person name="Qi M."/>
            <person name="Li Y."/>
            <person name="Yu H."/>
            <person name="Cui Y."/>
            <person name="Wang N."/>
            <person name="Chen C."/>
            <person name="Wu H."/>
            <person name="Zhao Y."/>
            <person name="Zhang J."/>
            <person name="Li Y."/>
            <person name="Zhou W."/>
            <person name="Zhang B."/>
            <person name="Hu W."/>
            <person name="Eijk M."/>
            <person name="Tang J."/>
            <person name="Witsenboer H."/>
            <person name="Zhao S."/>
            <person name="Li Z."/>
            <person name="Zhang A."/>
            <person name="Wang D."/>
            <person name="Liang C."/>
        </authorList>
    </citation>
    <scope>NUCLEOTIDE SEQUENCE [LARGE SCALE GENOMIC DNA]</scope>
    <source>
        <strain evidence="1">cv. G1812</strain>
    </source>
</reference>
<reference evidence="2" key="1">
    <citation type="journal article" date="2013" name="Nature">
        <title>Draft genome of the wheat A-genome progenitor Triticum urartu.</title>
        <authorList>
            <person name="Ling H.Q."/>
            <person name="Zhao S."/>
            <person name="Liu D."/>
            <person name="Wang J."/>
            <person name="Sun H."/>
            <person name="Zhang C."/>
            <person name="Fan H."/>
            <person name="Li D."/>
            <person name="Dong L."/>
            <person name="Tao Y."/>
            <person name="Gao C."/>
            <person name="Wu H."/>
            <person name="Li Y."/>
            <person name="Cui Y."/>
            <person name="Guo X."/>
            <person name="Zheng S."/>
            <person name="Wang B."/>
            <person name="Yu K."/>
            <person name="Liang Q."/>
            <person name="Yang W."/>
            <person name="Lou X."/>
            <person name="Chen J."/>
            <person name="Feng M."/>
            <person name="Jian J."/>
            <person name="Zhang X."/>
            <person name="Luo G."/>
            <person name="Jiang Y."/>
            <person name="Liu J."/>
            <person name="Wang Z."/>
            <person name="Sha Y."/>
            <person name="Zhang B."/>
            <person name="Wu H."/>
            <person name="Tang D."/>
            <person name="Shen Q."/>
            <person name="Xue P."/>
            <person name="Zou S."/>
            <person name="Wang X."/>
            <person name="Liu X."/>
            <person name="Wang F."/>
            <person name="Yang Y."/>
            <person name="An X."/>
            <person name="Dong Z."/>
            <person name="Zhang K."/>
            <person name="Zhang X."/>
            <person name="Luo M.C."/>
            <person name="Dvorak J."/>
            <person name="Tong Y."/>
            <person name="Wang J."/>
            <person name="Yang H."/>
            <person name="Li Z."/>
            <person name="Wang D."/>
            <person name="Zhang A."/>
            <person name="Wang J."/>
        </authorList>
    </citation>
    <scope>NUCLEOTIDE SEQUENCE</scope>
    <source>
        <strain evidence="2">cv. G1812</strain>
    </source>
</reference>
<name>A0A8R7TDH8_TRIUA</name>
<dbReference type="AlphaFoldDB" id="A0A8R7TDH8"/>
<keyword evidence="2" id="KW-1185">Reference proteome</keyword>
<evidence type="ECO:0000313" key="2">
    <source>
        <dbReference type="Proteomes" id="UP000015106"/>
    </source>
</evidence>
<proteinExistence type="predicted"/>
<protein>
    <submittedName>
        <fullName evidence="1">Uncharacterized protein</fullName>
    </submittedName>
</protein>
<organism evidence="1 2">
    <name type="scientific">Triticum urartu</name>
    <name type="common">Red wild einkorn</name>
    <name type="synonym">Crithodium urartu</name>
    <dbReference type="NCBI Taxonomy" id="4572"/>
    <lineage>
        <taxon>Eukaryota</taxon>
        <taxon>Viridiplantae</taxon>
        <taxon>Streptophyta</taxon>
        <taxon>Embryophyta</taxon>
        <taxon>Tracheophyta</taxon>
        <taxon>Spermatophyta</taxon>
        <taxon>Magnoliopsida</taxon>
        <taxon>Liliopsida</taxon>
        <taxon>Poales</taxon>
        <taxon>Poaceae</taxon>
        <taxon>BOP clade</taxon>
        <taxon>Pooideae</taxon>
        <taxon>Triticodae</taxon>
        <taxon>Triticeae</taxon>
        <taxon>Triticinae</taxon>
        <taxon>Triticum</taxon>
    </lineage>
</organism>
<reference evidence="1" key="3">
    <citation type="submission" date="2022-06" db="UniProtKB">
        <authorList>
            <consortium name="EnsemblPlants"/>
        </authorList>
    </citation>
    <scope>IDENTIFICATION</scope>
</reference>
<sequence>GVTKSLYLGLQLAVSKSARKLFVADPSLIGEEAHDADLYSSIFAKEKKGRSISRWSRFGAPCSS</sequence>
<dbReference type="EnsemblPlants" id="TuG1812G0200001135.01.T01">
    <property type="protein sequence ID" value="TuG1812G0200001135.01.T01"/>
    <property type="gene ID" value="TuG1812G0200001135.01"/>
</dbReference>
<accession>A0A8R7TDH8</accession>
<dbReference type="Proteomes" id="UP000015106">
    <property type="component" value="Chromosome 2"/>
</dbReference>
<evidence type="ECO:0000313" key="1">
    <source>
        <dbReference type="EnsemblPlants" id="TuG1812G0200001135.01.T01"/>
    </source>
</evidence>